<dbReference type="Pfam" id="PF13242">
    <property type="entry name" value="Hydrolase_like"/>
    <property type="match status" value="2"/>
</dbReference>
<dbReference type="AlphaFoldDB" id="A0A139WII9"/>
<dbReference type="PANTHER" id="PTHR19288">
    <property type="entry name" value="4-NITROPHENYLPHOSPHATASE-RELATED"/>
    <property type="match status" value="1"/>
</dbReference>
<proteinExistence type="predicted"/>
<sequence length="864" mass="97070">MKDLKSLSKTEFEGFLNSFDRILSDIDGVLWLSLESIPGTELAIKSLKTKFHKEIIFVSNNCTKSHDCYFKQLRSAGFDIEKDNLVTPALAMISYLTKKNFDKEIYVIGMTCLKQDFENSGLKVAEDAPDRIKETIQDLALHAIVDNEKVGAVIADADINLNYVKLQKAATFLKRPDMIFITGATDTKVPVGLNNVLIGPGYFHKILEDLTGRKPLPMAKPSLHLNEFIIEKFGSKDTSRVLFIGDSVMEDMGFATKCGYKKLLVLSGLTKKEALEEWKYPLEYKPDFYVDSLKSVEVLIERHFDLTQVTKQEQSDFFNSFDHILCDVDGVIWLFHNNIRGSIEAIQALKKLKKKIIFVSNNATKTHDDYFQQLKSAKIASQKSDLVQPTLAIIDYLKKINFSKEIYLIGMTALQRDLEKAGFKISEYAPDQVEENVPKFVHMCVTKSDRIGAVIADLDVNLNFIKLQKAGTYLRDPSVIFLTGGSDKLLHYAPGETIIGPGNFHRILENMTDRKALSMAKPGPYLSDFIKNKYEICDSSRVLFIGDTVMEDMGFGSIFGCKKLLVFSGLTRKEVLIDWPFPEEFKPDYYVTTKISIFFILTLLAFSLTMMRDLTTLSDKELEAFFASFDQVLTDVDGVLWNVLETIPGTDLGIKSLKKIGKKVTAVSNNTTKSLKVFQQQFKSAGIDLGMDEIVTPALVMVSYLKSQNFDKEIFLLGMPCLREIFENAGFKVAKNDESVLPIKTLHEFASATSDDNDNIGAVVTDVDLNLNYPNLQKAATLLKRPQVIFLMGAMDVEVPIGLDRTIIGPGCFHKILEQISGRRGLEMAKPSLCLNDFIVKKCGLTDPRKVLFIGDSYGVRNQM</sequence>
<dbReference type="GO" id="GO:0005737">
    <property type="term" value="C:cytoplasm"/>
    <property type="evidence" value="ECO:0000318"/>
    <property type="project" value="GO_Central"/>
</dbReference>
<evidence type="ECO:0000313" key="2">
    <source>
        <dbReference type="Proteomes" id="UP000007266"/>
    </source>
</evidence>
<name>A0A139WII9_TRICA</name>
<dbReference type="InParanoid" id="A0A139WII9"/>
<dbReference type="NCBIfam" id="TIGR01460">
    <property type="entry name" value="HAD-SF-IIA"/>
    <property type="match status" value="2"/>
</dbReference>
<dbReference type="Proteomes" id="UP000007266">
    <property type="component" value="Linkage group 4"/>
</dbReference>
<accession>A0A139WII9</accession>
<dbReference type="InterPro" id="IPR036412">
    <property type="entry name" value="HAD-like_sf"/>
</dbReference>
<reference evidence="1 2" key="2">
    <citation type="journal article" date="2010" name="Nucleic Acids Res.">
        <title>BeetleBase in 2010: revisions to provide comprehensive genomic information for Tribolium castaneum.</title>
        <authorList>
            <person name="Kim H.S."/>
            <person name="Murphy T."/>
            <person name="Xia J."/>
            <person name="Caragea D."/>
            <person name="Park Y."/>
            <person name="Beeman R.W."/>
            <person name="Lorenzen M.D."/>
            <person name="Butcher S."/>
            <person name="Manak J.R."/>
            <person name="Brown S.J."/>
        </authorList>
    </citation>
    <scope>GENOME REANNOTATION</scope>
    <source>
        <strain evidence="1 2">Georgia GA2</strain>
    </source>
</reference>
<dbReference type="OMA" id="NPWMAAP"/>
<dbReference type="InterPro" id="IPR023214">
    <property type="entry name" value="HAD_sf"/>
</dbReference>
<gene>
    <name evidence="1" type="primary">AUGUSTUS-3.0.2_31095</name>
    <name evidence="1" type="ORF">TcasGA2_TC031095</name>
</gene>
<dbReference type="FunFam" id="3.40.50.1000:FF:000170">
    <property type="entry name" value="4-nitrophenylphosphatase"/>
    <property type="match status" value="3"/>
</dbReference>
<dbReference type="SUPFAM" id="SSF56784">
    <property type="entry name" value="HAD-like"/>
    <property type="match status" value="3"/>
</dbReference>
<protein>
    <recommendedName>
        <fullName evidence="3">Phosphoglycolate phosphatase-like Protein</fullName>
    </recommendedName>
</protein>
<evidence type="ECO:0008006" key="3">
    <source>
        <dbReference type="Google" id="ProtNLM"/>
    </source>
</evidence>
<reference evidence="1 2" key="1">
    <citation type="journal article" date="2008" name="Nature">
        <title>The genome of the model beetle and pest Tribolium castaneum.</title>
        <authorList>
            <consortium name="Tribolium Genome Sequencing Consortium"/>
            <person name="Richards S."/>
            <person name="Gibbs R.A."/>
            <person name="Weinstock G.M."/>
            <person name="Brown S.J."/>
            <person name="Denell R."/>
            <person name="Beeman R.W."/>
            <person name="Gibbs R."/>
            <person name="Beeman R.W."/>
            <person name="Brown S.J."/>
            <person name="Bucher G."/>
            <person name="Friedrich M."/>
            <person name="Grimmelikhuijzen C.J."/>
            <person name="Klingler M."/>
            <person name="Lorenzen M."/>
            <person name="Richards S."/>
            <person name="Roth S."/>
            <person name="Schroder R."/>
            <person name="Tautz D."/>
            <person name="Zdobnov E.M."/>
            <person name="Muzny D."/>
            <person name="Gibbs R.A."/>
            <person name="Weinstock G.M."/>
            <person name="Attaway T."/>
            <person name="Bell S."/>
            <person name="Buhay C.J."/>
            <person name="Chandrabose M.N."/>
            <person name="Chavez D."/>
            <person name="Clerk-Blankenburg K.P."/>
            <person name="Cree A."/>
            <person name="Dao M."/>
            <person name="Davis C."/>
            <person name="Chacko J."/>
            <person name="Dinh H."/>
            <person name="Dugan-Rocha S."/>
            <person name="Fowler G."/>
            <person name="Garner T.T."/>
            <person name="Garnes J."/>
            <person name="Gnirke A."/>
            <person name="Hawes A."/>
            <person name="Hernandez J."/>
            <person name="Hines S."/>
            <person name="Holder M."/>
            <person name="Hume J."/>
            <person name="Jhangiani S.N."/>
            <person name="Joshi V."/>
            <person name="Khan Z.M."/>
            <person name="Jackson L."/>
            <person name="Kovar C."/>
            <person name="Kowis A."/>
            <person name="Lee S."/>
            <person name="Lewis L.R."/>
            <person name="Margolis J."/>
            <person name="Morgan M."/>
            <person name="Nazareth L.V."/>
            <person name="Nguyen N."/>
            <person name="Okwuonu G."/>
            <person name="Parker D."/>
            <person name="Richards S."/>
            <person name="Ruiz S.J."/>
            <person name="Santibanez J."/>
            <person name="Savard J."/>
            <person name="Scherer S.E."/>
            <person name="Schneider B."/>
            <person name="Sodergren E."/>
            <person name="Tautz D."/>
            <person name="Vattahil S."/>
            <person name="Villasana D."/>
            <person name="White C.S."/>
            <person name="Wright R."/>
            <person name="Park Y."/>
            <person name="Beeman R.W."/>
            <person name="Lord J."/>
            <person name="Oppert B."/>
            <person name="Lorenzen M."/>
            <person name="Brown S."/>
            <person name="Wang L."/>
            <person name="Savard J."/>
            <person name="Tautz D."/>
            <person name="Richards S."/>
            <person name="Weinstock G."/>
            <person name="Gibbs R.A."/>
            <person name="Liu Y."/>
            <person name="Worley K."/>
            <person name="Weinstock G."/>
            <person name="Elsik C.G."/>
            <person name="Reese J.T."/>
            <person name="Elhaik E."/>
            <person name="Landan G."/>
            <person name="Graur D."/>
            <person name="Arensburger P."/>
            <person name="Atkinson P."/>
            <person name="Beeman R.W."/>
            <person name="Beidler J."/>
            <person name="Brown S.J."/>
            <person name="Demuth J.P."/>
            <person name="Drury D.W."/>
            <person name="Du Y.Z."/>
            <person name="Fujiwara H."/>
            <person name="Lorenzen M."/>
            <person name="Maselli V."/>
            <person name="Osanai M."/>
            <person name="Park Y."/>
            <person name="Robertson H.M."/>
            <person name="Tu Z."/>
            <person name="Wang J.J."/>
            <person name="Wang S."/>
            <person name="Richards S."/>
            <person name="Song H."/>
            <person name="Zhang L."/>
            <person name="Sodergren E."/>
            <person name="Werner D."/>
            <person name="Stanke M."/>
            <person name="Morgenstern B."/>
            <person name="Solovyev V."/>
            <person name="Kosarev P."/>
            <person name="Brown G."/>
            <person name="Chen H.C."/>
            <person name="Ermolaeva O."/>
            <person name="Hlavina W."/>
            <person name="Kapustin Y."/>
            <person name="Kiryutin B."/>
            <person name="Kitts P."/>
            <person name="Maglott D."/>
            <person name="Pruitt K."/>
            <person name="Sapojnikov V."/>
            <person name="Souvorov A."/>
            <person name="Mackey A.J."/>
            <person name="Waterhouse R.M."/>
            <person name="Wyder S."/>
            <person name="Zdobnov E.M."/>
            <person name="Zdobnov E.M."/>
            <person name="Wyder S."/>
            <person name="Kriventseva E.V."/>
            <person name="Kadowaki T."/>
            <person name="Bork P."/>
            <person name="Aranda M."/>
            <person name="Bao R."/>
            <person name="Beermann A."/>
            <person name="Berns N."/>
            <person name="Bolognesi R."/>
            <person name="Bonneton F."/>
            <person name="Bopp D."/>
            <person name="Brown S.J."/>
            <person name="Bucher G."/>
            <person name="Butts T."/>
            <person name="Chaumot A."/>
            <person name="Denell R.E."/>
            <person name="Ferrier D.E."/>
            <person name="Friedrich M."/>
            <person name="Gordon C.M."/>
            <person name="Jindra M."/>
            <person name="Klingler M."/>
            <person name="Lan Q."/>
            <person name="Lattorff H.M."/>
            <person name="Laudet V."/>
            <person name="von Levetsow C."/>
            <person name="Liu Z."/>
            <person name="Lutz R."/>
            <person name="Lynch J.A."/>
            <person name="da Fonseca R.N."/>
            <person name="Posnien N."/>
            <person name="Reuter R."/>
            <person name="Roth S."/>
            <person name="Savard J."/>
            <person name="Schinko J.B."/>
            <person name="Schmitt C."/>
            <person name="Schoppmeier M."/>
            <person name="Schroder R."/>
            <person name="Shippy T.D."/>
            <person name="Simonnet F."/>
            <person name="Marques-Souza H."/>
            <person name="Tautz D."/>
            <person name="Tomoyasu Y."/>
            <person name="Trauner J."/>
            <person name="Van der Zee M."/>
            <person name="Vervoort M."/>
            <person name="Wittkopp N."/>
            <person name="Wimmer E.A."/>
            <person name="Yang X."/>
            <person name="Jones A.K."/>
            <person name="Sattelle D.B."/>
            <person name="Ebert P.R."/>
            <person name="Nelson D."/>
            <person name="Scott J.G."/>
            <person name="Beeman R.W."/>
            <person name="Muthukrishnan S."/>
            <person name="Kramer K.J."/>
            <person name="Arakane Y."/>
            <person name="Beeman R.W."/>
            <person name="Zhu Q."/>
            <person name="Hogenkamp D."/>
            <person name="Dixit R."/>
            <person name="Oppert B."/>
            <person name="Jiang H."/>
            <person name="Zou Z."/>
            <person name="Marshall J."/>
            <person name="Elpidina E."/>
            <person name="Vinokurov K."/>
            <person name="Oppert C."/>
            <person name="Zou Z."/>
            <person name="Evans J."/>
            <person name="Lu Z."/>
            <person name="Zhao P."/>
            <person name="Sumathipala N."/>
            <person name="Altincicek B."/>
            <person name="Vilcinskas A."/>
            <person name="Williams M."/>
            <person name="Hultmark D."/>
            <person name="Hetru C."/>
            <person name="Jiang H."/>
            <person name="Grimmelikhuijzen C.J."/>
            <person name="Hauser F."/>
            <person name="Cazzamali G."/>
            <person name="Williamson M."/>
            <person name="Park Y."/>
            <person name="Li B."/>
            <person name="Tanaka Y."/>
            <person name="Predel R."/>
            <person name="Neupert S."/>
            <person name="Schachtner J."/>
            <person name="Verleyen P."/>
            <person name="Raible F."/>
            <person name="Bork P."/>
            <person name="Friedrich M."/>
            <person name="Walden K.K."/>
            <person name="Robertson H.M."/>
            <person name="Angeli S."/>
            <person name="Foret S."/>
            <person name="Bucher G."/>
            <person name="Schuetz S."/>
            <person name="Maleszka R."/>
            <person name="Wimmer E.A."/>
            <person name="Beeman R.W."/>
            <person name="Lorenzen M."/>
            <person name="Tomoyasu Y."/>
            <person name="Miller S.C."/>
            <person name="Grossmann D."/>
            <person name="Bucher G."/>
        </authorList>
    </citation>
    <scope>NUCLEOTIDE SEQUENCE [LARGE SCALE GENOMIC DNA]</scope>
    <source>
        <strain evidence="1 2">Georgia GA2</strain>
    </source>
</reference>
<keyword evidence="2" id="KW-1185">Reference proteome</keyword>
<dbReference type="Pfam" id="PF13344">
    <property type="entry name" value="Hydrolase_6"/>
    <property type="match status" value="3"/>
</dbReference>
<dbReference type="InterPro" id="IPR006357">
    <property type="entry name" value="HAD-SF_hydro_IIA"/>
</dbReference>
<evidence type="ECO:0000313" key="1">
    <source>
        <dbReference type="EMBL" id="KYB27752.1"/>
    </source>
</evidence>
<dbReference type="STRING" id="7070.A0A139WII9"/>
<dbReference type="EMBL" id="KQ971338">
    <property type="protein sequence ID" value="KYB27752.1"/>
    <property type="molecule type" value="Genomic_DNA"/>
</dbReference>
<dbReference type="GO" id="GO:0016791">
    <property type="term" value="F:phosphatase activity"/>
    <property type="evidence" value="ECO:0000318"/>
    <property type="project" value="GO_Central"/>
</dbReference>
<dbReference type="Gene3D" id="3.40.50.1000">
    <property type="entry name" value="HAD superfamily/HAD-like"/>
    <property type="match status" value="6"/>
</dbReference>
<dbReference type="eggNOG" id="KOG2882">
    <property type="taxonomic scope" value="Eukaryota"/>
</dbReference>
<dbReference type="PANTHER" id="PTHR19288:SF4">
    <property type="entry name" value="RE04130P-RELATED"/>
    <property type="match status" value="1"/>
</dbReference>
<organism evidence="1 2">
    <name type="scientific">Tribolium castaneum</name>
    <name type="common">Red flour beetle</name>
    <dbReference type="NCBI Taxonomy" id="7070"/>
    <lineage>
        <taxon>Eukaryota</taxon>
        <taxon>Metazoa</taxon>
        <taxon>Ecdysozoa</taxon>
        <taxon>Arthropoda</taxon>
        <taxon>Hexapoda</taxon>
        <taxon>Insecta</taxon>
        <taxon>Pterygota</taxon>
        <taxon>Neoptera</taxon>
        <taxon>Endopterygota</taxon>
        <taxon>Coleoptera</taxon>
        <taxon>Polyphaga</taxon>
        <taxon>Cucujiformia</taxon>
        <taxon>Tenebrionidae</taxon>
        <taxon>Tenebrionidae incertae sedis</taxon>
        <taxon>Tribolium</taxon>
    </lineage>
</organism>